<dbReference type="RefSeq" id="WP_071469252.1">
    <property type="nucleotide sequence ID" value="NZ_MEHT01000010.1"/>
</dbReference>
<feature type="region of interest" description="Disordered" evidence="1">
    <location>
        <begin position="32"/>
        <end position="62"/>
    </location>
</feature>
<organism evidence="2 3">
    <name type="scientific">Roseinatronobacter thiooxidans</name>
    <dbReference type="NCBI Taxonomy" id="121821"/>
    <lineage>
        <taxon>Bacteria</taxon>
        <taxon>Pseudomonadati</taxon>
        <taxon>Pseudomonadota</taxon>
        <taxon>Alphaproteobacteria</taxon>
        <taxon>Rhodobacterales</taxon>
        <taxon>Paracoccaceae</taxon>
        <taxon>Roseinatronobacter</taxon>
    </lineage>
</organism>
<accession>A0A2W7RN22</accession>
<gene>
    <name evidence="2" type="ORF">LY56_02915</name>
</gene>
<sequence>MSRPFGRPIGSNGFDAEFKRLLDAARARRAKSMPLENRWYPEDREGAEYTTTTPIRDGDLND</sequence>
<proteinExistence type="predicted"/>
<dbReference type="EMBL" id="QKZQ01000015">
    <property type="protein sequence ID" value="PZX39382.1"/>
    <property type="molecule type" value="Genomic_DNA"/>
</dbReference>
<evidence type="ECO:0000313" key="2">
    <source>
        <dbReference type="EMBL" id="PZX39382.1"/>
    </source>
</evidence>
<dbReference type="Proteomes" id="UP000249364">
    <property type="component" value="Unassembled WGS sequence"/>
</dbReference>
<reference evidence="2 3" key="1">
    <citation type="submission" date="2018-06" db="EMBL/GenBank/DDBJ databases">
        <title>Genomic Encyclopedia of Archaeal and Bacterial Type Strains, Phase II (KMG-II): from individual species to whole genera.</title>
        <authorList>
            <person name="Goeker M."/>
        </authorList>
    </citation>
    <scope>NUCLEOTIDE SEQUENCE [LARGE SCALE GENOMIC DNA]</scope>
    <source>
        <strain evidence="2 3">DSM 13087</strain>
    </source>
</reference>
<dbReference type="STRING" id="121821.GCA_001870675_00395"/>
<protein>
    <submittedName>
        <fullName evidence="2">Uncharacterized protein</fullName>
    </submittedName>
</protein>
<evidence type="ECO:0000313" key="3">
    <source>
        <dbReference type="Proteomes" id="UP000249364"/>
    </source>
</evidence>
<evidence type="ECO:0000256" key="1">
    <source>
        <dbReference type="SAM" id="MobiDB-lite"/>
    </source>
</evidence>
<comment type="caution">
    <text evidence="2">The sequence shown here is derived from an EMBL/GenBank/DDBJ whole genome shotgun (WGS) entry which is preliminary data.</text>
</comment>
<dbReference type="AlphaFoldDB" id="A0A2W7RN22"/>
<name>A0A2W7RN22_9RHOB</name>
<keyword evidence="3" id="KW-1185">Reference proteome</keyword>